<organism evidence="2 3">
    <name type="scientific">Enterococcus alishanensis</name>
    <dbReference type="NCBI Taxonomy" id="1303817"/>
    <lineage>
        <taxon>Bacteria</taxon>
        <taxon>Bacillati</taxon>
        <taxon>Bacillota</taxon>
        <taxon>Bacilli</taxon>
        <taxon>Lactobacillales</taxon>
        <taxon>Enterococcaceae</taxon>
        <taxon>Enterococcus</taxon>
    </lineage>
</organism>
<dbReference type="EMBL" id="JAHUZB010000003">
    <property type="protein sequence ID" value="MBV7390438.1"/>
    <property type="molecule type" value="Genomic_DNA"/>
</dbReference>
<evidence type="ECO:0008006" key="4">
    <source>
        <dbReference type="Google" id="ProtNLM"/>
    </source>
</evidence>
<evidence type="ECO:0000313" key="3">
    <source>
        <dbReference type="Proteomes" id="UP000774130"/>
    </source>
</evidence>
<keyword evidence="1" id="KW-0472">Membrane</keyword>
<gene>
    <name evidence="2" type="ORF">KUA55_07090</name>
</gene>
<protein>
    <recommendedName>
        <fullName evidence="4">Lipoprotein</fullName>
    </recommendedName>
</protein>
<evidence type="ECO:0000313" key="2">
    <source>
        <dbReference type="EMBL" id="MBV7390438.1"/>
    </source>
</evidence>
<feature type="transmembrane region" description="Helical" evidence="1">
    <location>
        <begin position="6"/>
        <end position="24"/>
    </location>
</feature>
<comment type="caution">
    <text evidence="2">The sequence shown here is derived from an EMBL/GenBank/DDBJ whole genome shotgun (WGS) entry which is preliminary data.</text>
</comment>
<dbReference type="Proteomes" id="UP000774130">
    <property type="component" value="Unassembled WGS sequence"/>
</dbReference>
<sequence length="393" mass="43877">MKKFFWVLGAIVTVVLLFLAINWYQNRQNLNDMIARSSEVPKWTADTKALVTKKNFEQNSISRVKADGQKIDPANVSSIVIPGLRGAWSVNHQTKQASFGTNWVPQGVTESGNQYFISLYDGDHKRDSIIVIIHKKSRTYEKTLILGSKSHVGGITYDQERQRLWWADDHKKDAAGIAYTSQATIDSYDARKVKGAIAFTRISIPWYTRTSTIQYYKNQLIVGIYRPGKPGPLMVMPTDQTTGLPDARISTVVDGVDLTSRKQLVKRLLAENILSKISIDDPNTQGVAVTGKSGLTLISSSEGIENSMIQVKQPNQKSGTGFRLDKETVGDHTITMPPSIEQISVYSDHLSAIFESGAKKYREVDALFGRPIITDRIMILKIQDVQPKKTGHH</sequence>
<proteinExistence type="predicted"/>
<accession>A0ABS6TC01</accession>
<dbReference type="RefSeq" id="WP_218325503.1">
    <property type="nucleotide sequence ID" value="NZ_JAHUZB010000003.1"/>
</dbReference>
<keyword evidence="3" id="KW-1185">Reference proteome</keyword>
<keyword evidence="1" id="KW-1133">Transmembrane helix</keyword>
<evidence type="ECO:0000256" key="1">
    <source>
        <dbReference type="SAM" id="Phobius"/>
    </source>
</evidence>
<reference evidence="2 3" key="1">
    <citation type="submission" date="2021-06" db="EMBL/GenBank/DDBJ databases">
        <title>Enterococcus alishanensis sp. nov., a novel lactic acid bacterium isolated from fresh coffee beans.</title>
        <authorList>
            <person name="Chen Y.-S."/>
        </authorList>
    </citation>
    <scope>NUCLEOTIDE SEQUENCE [LARGE SCALE GENOMIC DNA]</scope>
    <source>
        <strain evidence="2 3">ALS3</strain>
    </source>
</reference>
<keyword evidence="1" id="KW-0812">Transmembrane</keyword>
<name>A0ABS6TC01_9ENTE</name>